<accession>A0A498SSR0</accession>
<evidence type="ECO:0000259" key="1">
    <source>
        <dbReference type="Pfam" id="PF02926"/>
    </source>
</evidence>
<evidence type="ECO:0000313" key="2">
    <source>
        <dbReference type="EMBL" id="VBB33141.1"/>
    </source>
</evidence>
<evidence type="ECO:0000313" key="3">
    <source>
        <dbReference type="Proteomes" id="UP000276991"/>
    </source>
</evidence>
<dbReference type="EMBL" id="UPTC01002176">
    <property type="protein sequence ID" value="VBB33141.1"/>
    <property type="molecule type" value="Genomic_DNA"/>
</dbReference>
<proteinExistence type="predicted"/>
<dbReference type="GO" id="GO:0006400">
    <property type="term" value="P:tRNA modification"/>
    <property type="evidence" value="ECO:0007669"/>
    <property type="project" value="InterPro"/>
</dbReference>
<dbReference type="CDD" id="cd11717">
    <property type="entry name" value="THUMP_THUMPD1_like"/>
    <property type="match status" value="1"/>
</dbReference>
<sequence>MEKKKKRRNHFRYNQNVKQKWVESGCSGLFFTCNGNEKQAVREAYNVIEQALEIWKKNDLLEDSDDNEEGTNFNSDLEDVADSVKRFCDQARNDNRNVKKRKIWQRPTGANNCLFFVVKGVNDQNIYDFVDYLVEMVLRERCCRLLQRVWPVERTCRVNMVEIDTEVSRLISRHFHSTEDGKWPTYLFDFKARNNDSLGKGDVMDMVLLALKQLAPDSHVSLDNPNIVVLVQIVHKSSCLFAWSSDTITSLTVEQQPQQQQQQQQKQQQQHTTTAENIETNVGDYAVSSLPSNLVGSDTVDRIRRRASIHSIYQSIHSSRLRHQRNRNNMEDSMDFIPSGISNDSPVVSCPSNYLLAQRLVSSQNVTTSPLVNSGSNILESTEFHDGLHANVVLANMSHFRDEKFMCDIEIETHNINS</sequence>
<dbReference type="SUPFAM" id="SSF143437">
    <property type="entry name" value="THUMP domain-like"/>
    <property type="match status" value="1"/>
</dbReference>
<gene>
    <name evidence="2" type="ORF">NAV_LOCUS7932</name>
</gene>
<dbReference type="PANTHER" id="PTHR13452">
    <property type="entry name" value="THUMP DOMAIN CONTAINING PROTEIN 1-RELATED"/>
    <property type="match status" value="1"/>
</dbReference>
<feature type="domain" description="THUMP" evidence="1">
    <location>
        <begin position="159"/>
        <end position="240"/>
    </location>
</feature>
<dbReference type="InterPro" id="IPR040183">
    <property type="entry name" value="THUMPD1-like"/>
</dbReference>
<organism evidence="2 3">
    <name type="scientific">Acanthocheilonema viteae</name>
    <name type="common">Filarial nematode worm</name>
    <name type="synonym">Dipetalonema viteae</name>
    <dbReference type="NCBI Taxonomy" id="6277"/>
    <lineage>
        <taxon>Eukaryota</taxon>
        <taxon>Metazoa</taxon>
        <taxon>Ecdysozoa</taxon>
        <taxon>Nematoda</taxon>
        <taxon>Chromadorea</taxon>
        <taxon>Rhabditida</taxon>
        <taxon>Spirurina</taxon>
        <taxon>Spiruromorpha</taxon>
        <taxon>Filarioidea</taxon>
        <taxon>Onchocercidae</taxon>
        <taxon>Acanthocheilonema</taxon>
    </lineage>
</organism>
<keyword evidence="3" id="KW-1185">Reference proteome</keyword>
<dbReference type="Gene3D" id="3.30.2300.10">
    <property type="entry name" value="THUMP superfamily"/>
    <property type="match status" value="1"/>
</dbReference>
<dbReference type="Pfam" id="PF02926">
    <property type="entry name" value="THUMP"/>
    <property type="match status" value="1"/>
</dbReference>
<dbReference type="PANTHER" id="PTHR13452:SF10">
    <property type="entry name" value="THUMP DOMAIN-CONTAINING PROTEIN 1"/>
    <property type="match status" value="1"/>
</dbReference>
<dbReference type="STRING" id="6277.A0A498SSR0"/>
<reference evidence="2 3" key="1">
    <citation type="submission" date="2018-08" db="EMBL/GenBank/DDBJ databases">
        <authorList>
            <person name="Laetsch R D."/>
            <person name="Stevens L."/>
            <person name="Kumar S."/>
            <person name="Blaxter L. M."/>
        </authorList>
    </citation>
    <scope>NUCLEOTIDE SEQUENCE [LARGE SCALE GENOMIC DNA]</scope>
</reference>
<dbReference type="AlphaFoldDB" id="A0A498SSR0"/>
<protein>
    <recommendedName>
        <fullName evidence="1">THUMP domain-containing protein</fullName>
    </recommendedName>
</protein>
<dbReference type="Proteomes" id="UP000276991">
    <property type="component" value="Unassembled WGS sequence"/>
</dbReference>
<dbReference type="GO" id="GO:0003723">
    <property type="term" value="F:RNA binding"/>
    <property type="evidence" value="ECO:0007669"/>
    <property type="project" value="InterPro"/>
</dbReference>
<dbReference type="OrthoDB" id="367221at2759"/>
<dbReference type="InterPro" id="IPR004114">
    <property type="entry name" value="THUMP_dom"/>
</dbReference>
<name>A0A498SSR0_ACAVI</name>